<dbReference type="PROSITE" id="PS51892">
    <property type="entry name" value="SUBTILASE"/>
    <property type="match status" value="1"/>
</dbReference>
<comment type="similarity">
    <text evidence="1 5">Belongs to the peptidase S8 family.</text>
</comment>
<keyword evidence="3 5" id="KW-0378">Hydrolase</keyword>
<evidence type="ECO:0000256" key="3">
    <source>
        <dbReference type="ARBA" id="ARBA00022801"/>
    </source>
</evidence>
<name>A0ABR2IM40_9EUKA</name>
<keyword evidence="6" id="KW-0472">Membrane</keyword>
<sequence>MHLLLFVFSLNVHLVGSFEINPLRRDYKIKLDKSTSTKKAQNIEDSWYFIHFNEYPDFSFLLKNGINIKSQNMINKHWYSLFLTPQQSRFLSKYALLRPVSQTEKIINFQLIPYSESLQIETSSTFDVANDLKSFNGCNDLFVHKRNDHLFQLFCSDNQNLAQYLSFNSKVYSISPKNSTIFSNNRAVGYTQFNTQNAKLSGKSKDIITIDRTLETKGLTGEGQSVLVLDVYLDPNSTFFYDPKHPLFEKNQYNQDHRKILVIHDDYSYKPLKVNEHGTHAAGCLLGSSHLSPDESDIHLYNGAAPNAKIAFYQCGSSGLYKSGVVEEMVAKVHPSVCSNSWGYRVLDIGDENEWNMNAKNLSDTLFVFSAGNFGGTNNKNLDYYETLTSPSTAKNVLTVGALSSVPVNDKSDAGEPIVKSIYLVQSMTQETYKTKVKSWSLNEASNPGLDLLFKEGSVEFSLTKDVNDNFDKKNLMLIVDDKNGFDAIKKENPPLVLLTKADFDVDNFESLGFSHLFPVLVLDGGIVDALYNSYGHIVDVETNFVSSNTTSIHRATFSSKGPSELGVIKPEIVAPGTSIASARSDPNGVPGHADIIIYDGTSASAPNAAGAATLVAQYFTDKKYRSSLSVKPSSSLLRSFLINAADPLDSAKPYPNADVGFGALNLGEYVLTSVSSSGNDEHVLVGDRIEILGDQHLVAEVDIKENSRDLRITMSYLDEFFNDDSSVALGIDLDLVVISPDKTVYRGNQRVDNTEEMFSTNERVIIKKEELKPGKYEIHVISHIPEIVTEKSVMFSVTVFGPISDTAKEMITFSKAKECIPVVDGHGKCNKETTLNECIFDDMEAYTGHSCQNEAVVIIDSSKKLFELEPFGTKYVNMFYPLDGEFANLSITITSATDFLPKYAYTKSAKGVKMPMREIDADDIIAGSDLSMTIYNHGQAPEWQAESCLLTLVYNKSPKKTTFIINFQVALENDAPQPQPPTSTPSDSCDCKDSNVYFLPLIVAFVGCVVLFICVVILAVMNFKASAKSIEKSEYVSDKQLKSPLI</sequence>
<dbReference type="EMBL" id="JAPFFF010000016">
    <property type="protein sequence ID" value="KAK8864751.1"/>
    <property type="molecule type" value="Genomic_DNA"/>
</dbReference>
<evidence type="ECO:0000313" key="10">
    <source>
        <dbReference type="Proteomes" id="UP001470230"/>
    </source>
</evidence>
<dbReference type="InterPro" id="IPR000209">
    <property type="entry name" value="Peptidase_S8/S53_dom"/>
</dbReference>
<dbReference type="InterPro" id="IPR023828">
    <property type="entry name" value="Peptidase_S8_Ser-AS"/>
</dbReference>
<feature type="transmembrane region" description="Helical" evidence="6">
    <location>
        <begin position="998"/>
        <end position="1024"/>
    </location>
</feature>
<evidence type="ECO:0000256" key="6">
    <source>
        <dbReference type="SAM" id="Phobius"/>
    </source>
</evidence>
<keyword evidence="7" id="KW-0732">Signal</keyword>
<dbReference type="Gene3D" id="2.60.120.380">
    <property type="match status" value="1"/>
</dbReference>
<dbReference type="Gene3D" id="3.40.50.200">
    <property type="entry name" value="Peptidase S8/S53 domain"/>
    <property type="match status" value="2"/>
</dbReference>
<dbReference type="InterPro" id="IPR036852">
    <property type="entry name" value="Peptidase_S8/S53_dom_sf"/>
</dbReference>
<evidence type="ECO:0000256" key="1">
    <source>
        <dbReference type="ARBA" id="ARBA00011073"/>
    </source>
</evidence>
<keyword evidence="6" id="KW-0812">Transmembrane</keyword>
<dbReference type="Pfam" id="PF00082">
    <property type="entry name" value="Peptidase_S8"/>
    <property type="match status" value="1"/>
</dbReference>
<dbReference type="Proteomes" id="UP001470230">
    <property type="component" value="Unassembled WGS sequence"/>
</dbReference>
<gene>
    <name evidence="9" type="ORF">M9Y10_010274</name>
</gene>
<dbReference type="InterPro" id="IPR051048">
    <property type="entry name" value="Peptidase_S8/S53_subtilisin"/>
</dbReference>
<comment type="caution">
    <text evidence="9">The sequence shown here is derived from an EMBL/GenBank/DDBJ whole genome shotgun (WGS) entry which is preliminary data.</text>
</comment>
<reference evidence="9 10" key="1">
    <citation type="submission" date="2024-04" db="EMBL/GenBank/DDBJ databases">
        <title>Tritrichomonas musculus Genome.</title>
        <authorList>
            <person name="Alves-Ferreira E."/>
            <person name="Grigg M."/>
            <person name="Lorenzi H."/>
            <person name="Galac M."/>
        </authorList>
    </citation>
    <scope>NUCLEOTIDE SEQUENCE [LARGE SCALE GENOMIC DNA]</scope>
    <source>
        <strain evidence="9 10">EAF2021</strain>
    </source>
</reference>
<evidence type="ECO:0000256" key="7">
    <source>
        <dbReference type="SAM" id="SignalP"/>
    </source>
</evidence>
<feature type="chain" id="PRO_5046853320" description="Peptidase S8/S53 domain-containing protein" evidence="7">
    <location>
        <begin position="18"/>
        <end position="1047"/>
    </location>
</feature>
<feature type="active site" description="Charge relay system" evidence="5">
    <location>
        <position position="603"/>
    </location>
</feature>
<evidence type="ECO:0000256" key="2">
    <source>
        <dbReference type="ARBA" id="ARBA00022670"/>
    </source>
</evidence>
<evidence type="ECO:0000256" key="5">
    <source>
        <dbReference type="PROSITE-ProRule" id="PRU01240"/>
    </source>
</evidence>
<proteinExistence type="inferred from homology"/>
<keyword evidence="4 5" id="KW-0720">Serine protease</keyword>
<feature type="active site" description="Charge relay system" evidence="5">
    <location>
        <position position="230"/>
    </location>
</feature>
<feature type="signal peptide" evidence="7">
    <location>
        <begin position="1"/>
        <end position="17"/>
    </location>
</feature>
<dbReference type="InterPro" id="IPR015500">
    <property type="entry name" value="Peptidase_S8_subtilisin-rel"/>
</dbReference>
<dbReference type="PANTHER" id="PTHR43399">
    <property type="entry name" value="SUBTILISIN-RELATED"/>
    <property type="match status" value="1"/>
</dbReference>
<dbReference type="PROSITE" id="PS00138">
    <property type="entry name" value="SUBTILASE_SER"/>
    <property type="match status" value="1"/>
</dbReference>
<feature type="active site" description="Charge relay system" evidence="5">
    <location>
        <position position="277"/>
    </location>
</feature>
<evidence type="ECO:0000313" key="9">
    <source>
        <dbReference type="EMBL" id="KAK8864751.1"/>
    </source>
</evidence>
<dbReference type="PRINTS" id="PR00723">
    <property type="entry name" value="SUBTILISIN"/>
</dbReference>
<feature type="domain" description="Peptidase S8/S53" evidence="8">
    <location>
        <begin position="222"/>
        <end position="663"/>
    </location>
</feature>
<protein>
    <recommendedName>
        <fullName evidence="8">Peptidase S8/S53 domain-containing protein</fullName>
    </recommendedName>
</protein>
<keyword evidence="6" id="KW-1133">Transmembrane helix</keyword>
<evidence type="ECO:0000256" key="4">
    <source>
        <dbReference type="ARBA" id="ARBA00022825"/>
    </source>
</evidence>
<keyword evidence="10" id="KW-1185">Reference proteome</keyword>
<evidence type="ECO:0000259" key="8">
    <source>
        <dbReference type="Pfam" id="PF00082"/>
    </source>
</evidence>
<organism evidence="9 10">
    <name type="scientific">Tritrichomonas musculus</name>
    <dbReference type="NCBI Taxonomy" id="1915356"/>
    <lineage>
        <taxon>Eukaryota</taxon>
        <taxon>Metamonada</taxon>
        <taxon>Parabasalia</taxon>
        <taxon>Tritrichomonadida</taxon>
        <taxon>Tritrichomonadidae</taxon>
        <taxon>Tritrichomonas</taxon>
    </lineage>
</organism>
<dbReference type="SUPFAM" id="SSF52743">
    <property type="entry name" value="Subtilisin-like"/>
    <property type="match status" value="1"/>
</dbReference>
<accession>A0ABR2IM40</accession>
<keyword evidence="2 5" id="KW-0645">Protease</keyword>
<dbReference type="PANTHER" id="PTHR43399:SF4">
    <property type="entry name" value="CELL WALL-ASSOCIATED PROTEASE"/>
    <property type="match status" value="1"/>
</dbReference>